<dbReference type="RefSeq" id="WP_121734689.1">
    <property type="nucleotide sequence ID" value="NZ_QXXG01000001.1"/>
</dbReference>
<dbReference type="GO" id="GO:0016891">
    <property type="term" value="F:RNA endonuclease activity producing 5'-phosphomonoesters, hydrolytic mechanism"/>
    <property type="evidence" value="ECO:0007669"/>
    <property type="project" value="TreeGrafter"/>
</dbReference>
<gene>
    <name evidence="8" type="ORF">D7V78_01505</name>
</gene>
<comment type="similarity">
    <text evidence="2">Belongs to the phospholipase D family.</text>
</comment>
<name>A0A3L7ZYT4_PARDI</name>
<evidence type="ECO:0000256" key="1">
    <source>
        <dbReference type="ARBA" id="ARBA00000798"/>
    </source>
</evidence>
<dbReference type="InterPro" id="IPR001736">
    <property type="entry name" value="PLipase_D/transphosphatidylase"/>
</dbReference>
<dbReference type="EC" id="3.1.4.4" evidence="3"/>
<dbReference type="PANTHER" id="PTHR43856:SF1">
    <property type="entry name" value="MITOCHONDRIAL CARDIOLIPIN HYDROLASE"/>
    <property type="match status" value="1"/>
</dbReference>
<proteinExistence type="inferred from homology"/>
<dbReference type="GO" id="GO:0004630">
    <property type="term" value="F:phospholipase D activity"/>
    <property type="evidence" value="ECO:0007669"/>
    <property type="project" value="UniProtKB-EC"/>
</dbReference>
<accession>A0A3L7ZYT4</accession>
<protein>
    <recommendedName>
        <fullName evidence="3">phospholipase D</fullName>
        <ecNumber evidence="3">3.1.4.4</ecNumber>
    </recommendedName>
</protein>
<evidence type="ECO:0000259" key="7">
    <source>
        <dbReference type="PROSITE" id="PS50035"/>
    </source>
</evidence>
<evidence type="ECO:0000256" key="3">
    <source>
        <dbReference type="ARBA" id="ARBA00012027"/>
    </source>
</evidence>
<dbReference type="SMART" id="SM00155">
    <property type="entry name" value="PLDc"/>
    <property type="match status" value="1"/>
</dbReference>
<sequence>MSTRVVFYNIHEEIIRYIDSAKDEILVAVAWLTDFAIINHLTKKSKNGITVKIIFYDDHINNKNNFTELVNNGALIRCSKNLMHNKFAIIDKKIILNGSYNWTQNANNNYENIQISEEEKELTESFIHEFNNLFNESKSSEIYFKTREILFKEYINSKTYPYKYPCFIQIKNNSSTYFIAILNQQELIQWYIFKNPYIRNKEGGRDITIEKEHYINIYGDTEKTEEFIYLKEKTASILSNKYLYKINDKLEIVSEKIKFTNQLSNNLFFIIENENNYIINSKIEKHKIPNYFHPIKTKKYSNFLILESFNPTYKAISDLNGEIIIPPYYEDINIDNNKITLIEYPIFELGNIINTIPKNLKKIEQIINLKNFQKSDLNIFYNPEHTLQNNQLEDFIYLSEKSGKWAEIYITLKNTIKQTHKDDFLKIKSKFDDVIIPIHNKKDIINKIKIEIETKKSEREKIYLQKRKEYNDKEFNKLLTMAIISLLGMIFITLSGC</sequence>
<keyword evidence="4" id="KW-0378">Hydrolase</keyword>
<dbReference type="OrthoDB" id="9762009at2"/>
<evidence type="ECO:0000313" key="8">
    <source>
        <dbReference type="EMBL" id="RLT75220.1"/>
    </source>
</evidence>
<dbReference type="AlphaFoldDB" id="A0A3L7ZYT4"/>
<evidence type="ECO:0000256" key="5">
    <source>
        <dbReference type="ARBA" id="ARBA00022963"/>
    </source>
</evidence>
<dbReference type="PANTHER" id="PTHR43856">
    <property type="entry name" value="CARDIOLIPIN HYDROLASE"/>
    <property type="match status" value="1"/>
</dbReference>
<dbReference type="GO" id="GO:0016042">
    <property type="term" value="P:lipid catabolic process"/>
    <property type="evidence" value="ECO:0007669"/>
    <property type="project" value="UniProtKB-KW"/>
</dbReference>
<evidence type="ECO:0000256" key="2">
    <source>
        <dbReference type="ARBA" id="ARBA00008664"/>
    </source>
</evidence>
<dbReference type="PROSITE" id="PS50035">
    <property type="entry name" value="PLD"/>
    <property type="match status" value="1"/>
</dbReference>
<dbReference type="GO" id="GO:0006793">
    <property type="term" value="P:phosphorus metabolic process"/>
    <property type="evidence" value="ECO:0007669"/>
    <property type="project" value="UniProtKB-ARBA"/>
</dbReference>
<dbReference type="InterPro" id="IPR051406">
    <property type="entry name" value="PLD_domain"/>
</dbReference>
<keyword evidence="6" id="KW-0443">Lipid metabolism</keyword>
<feature type="domain" description="PLD phosphodiesterase" evidence="7">
    <location>
        <begin position="79"/>
        <end position="106"/>
    </location>
</feature>
<evidence type="ECO:0000256" key="6">
    <source>
        <dbReference type="ARBA" id="ARBA00023098"/>
    </source>
</evidence>
<dbReference type="Proteomes" id="UP000278164">
    <property type="component" value="Unassembled WGS sequence"/>
</dbReference>
<dbReference type="EMBL" id="RAYI01000001">
    <property type="protein sequence ID" value="RLT75220.1"/>
    <property type="molecule type" value="Genomic_DNA"/>
</dbReference>
<dbReference type="Gene3D" id="3.30.870.10">
    <property type="entry name" value="Endonuclease Chain A"/>
    <property type="match status" value="1"/>
</dbReference>
<keyword evidence="5" id="KW-0442">Lipid degradation</keyword>
<evidence type="ECO:0000313" key="9">
    <source>
        <dbReference type="Proteomes" id="UP000278164"/>
    </source>
</evidence>
<organism evidence="8 9">
    <name type="scientific">Parabacteroides distasonis</name>
    <dbReference type="NCBI Taxonomy" id="823"/>
    <lineage>
        <taxon>Bacteria</taxon>
        <taxon>Pseudomonadati</taxon>
        <taxon>Bacteroidota</taxon>
        <taxon>Bacteroidia</taxon>
        <taxon>Bacteroidales</taxon>
        <taxon>Tannerellaceae</taxon>
        <taxon>Parabacteroides</taxon>
    </lineage>
</organism>
<comment type="caution">
    <text evidence="8">The sequence shown here is derived from an EMBL/GenBank/DDBJ whole genome shotgun (WGS) entry which is preliminary data.</text>
</comment>
<dbReference type="InterPro" id="IPR025202">
    <property type="entry name" value="PLD-like_dom"/>
</dbReference>
<evidence type="ECO:0000256" key="4">
    <source>
        <dbReference type="ARBA" id="ARBA00022801"/>
    </source>
</evidence>
<comment type="catalytic activity">
    <reaction evidence="1">
        <text>a 1,2-diacyl-sn-glycero-3-phosphocholine + H2O = a 1,2-diacyl-sn-glycero-3-phosphate + choline + H(+)</text>
        <dbReference type="Rhea" id="RHEA:14445"/>
        <dbReference type="ChEBI" id="CHEBI:15354"/>
        <dbReference type="ChEBI" id="CHEBI:15377"/>
        <dbReference type="ChEBI" id="CHEBI:15378"/>
        <dbReference type="ChEBI" id="CHEBI:57643"/>
        <dbReference type="ChEBI" id="CHEBI:58608"/>
        <dbReference type="EC" id="3.1.4.4"/>
    </reaction>
</comment>
<dbReference type="Pfam" id="PF13091">
    <property type="entry name" value="PLDc_2"/>
    <property type="match status" value="1"/>
</dbReference>
<reference evidence="8 9" key="1">
    <citation type="submission" date="2018-09" db="EMBL/GenBank/DDBJ databases">
        <title>Murine metabolic-syndrome-specific gut microbial biobank.</title>
        <authorList>
            <person name="Liu C."/>
        </authorList>
    </citation>
    <scope>NUCLEOTIDE SEQUENCE [LARGE SCALE GENOMIC DNA]</scope>
    <source>
        <strain evidence="8 9">8-P5</strain>
    </source>
</reference>
<dbReference type="SUPFAM" id="SSF56024">
    <property type="entry name" value="Phospholipase D/nuclease"/>
    <property type="match status" value="1"/>
</dbReference>